<keyword evidence="1" id="KW-0677">Repeat</keyword>
<accession>A0A830BP87</accession>
<protein>
    <submittedName>
        <fullName evidence="3">Pentatricopeptide repeat-containing protein at1g12775 mitochondrial</fullName>
    </submittedName>
</protein>
<dbReference type="NCBIfam" id="TIGR00756">
    <property type="entry name" value="PPR"/>
    <property type="match status" value="1"/>
</dbReference>
<gene>
    <name evidence="3" type="ORF">PHJA_001087300</name>
</gene>
<dbReference type="Gene3D" id="1.25.40.10">
    <property type="entry name" value="Tetratricopeptide repeat domain"/>
    <property type="match status" value="1"/>
</dbReference>
<dbReference type="Proteomes" id="UP000653305">
    <property type="component" value="Unassembled WGS sequence"/>
</dbReference>
<reference evidence="3" key="1">
    <citation type="submission" date="2020-07" db="EMBL/GenBank/DDBJ databases">
        <title>Ethylene signaling mediates host invasion by parasitic plants.</title>
        <authorList>
            <person name="Yoshida S."/>
        </authorList>
    </citation>
    <scope>NUCLEOTIDE SEQUENCE</scope>
    <source>
        <strain evidence="3">Okayama</strain>
    </source>
</reference>
<comment type="caution">
    <text evidence="3">The sequence shown here is derived from an EMBL/GenBank/DDBJ whole genome shotgun (WGS) entry which is preliminary data.</text>
</comment>
<proteinExistence type="predicted"/>
<dbReference type="AlphaFoldDB" id="A0A830BP87"/>
<name>A0A830BP87_9LAMI</name>
<evidence type="ECO:0000256" key="1">
    <source>
        <dbReference type="ARBA" id="ARBA00022737"/>
    </source>
</evidence>
<dbReference type="OrthoDB" id="1938089at2759"/>
<dbReference type="InterPro" id="IPR011990">
    <property type="entry name" value="TPR-like_helical_dom_sf"/>
</dbReference>
<sequence length="256" mass="28391">MRFAAASRAFFNRKPASFNFSPPSLVIRRFETSSTTTTTTNCSAALTEEEVNQINDVIPRLCSSNHLKEAVQLISAALSTANPPVGSLPLSILINRLALEPDLTHPMHLLNSLKYNSNTEKTLILLPITKMFASYFFRNGHPKRAVNIFQWVSRPDFPGGLMDDLELYAVLIDGFCRNGMILDGLRVLRVMASGNLVIGSEIRLWVYRGLLREARVNEALELNAAFDCGTLGSNGGTLCSKEVVDLLDRMITNWVD</sequence>
<evidence type="ECO:0000256" key="2">
    <source>
        <dbReference type="PROSITE-ProRule" id="PRU00708"/>
    </source>
</evidence>
<dbReference type="EMBL" id="BMAC01000190">
    <property type="protein sequence ID" value="GFP89437.1"/>
    <property type="molecule type" value="Genomic_DNA"/>
</dbReference>
<dbReference type="InterPro" id="IPR002885">
    <property type="entry name" value="PPR_rpt"/>
</dbReference>
<dbReference type="Pfam" id="PF01535">
    <property type="entry name" value="PPR"/>
    <property type="match status" value="1"/>
</dbReference>
<feature type="repeat" description="PPR" evidence="2">
    <location>
        <begin position="164"/>
        <end position="198"/>
    </location>
</feature>
<keyword evidence="4" id="KW-1185">Reference proteome</keyword>
<dbReference type="PROSITE" id="PS51375">
    <property type="entry name" value="PPR"/>
    <property type="match status" value="1"/>
</dbReference>
<evidence type="ECO:0000313" key="3">
    <source>
        <dbReference type="EMBL" id="GFP89437.1"/>
    </source>
</evidence>
<evidence type="ECO:0000313" key="4">
    <source>
        <dbReference type="Proteomes" id="UP000653305"/>
    </source>
</evidence>
<organism evidence="3 4">
    <name type="scientific">Phtheirospermum japonicum</name>
    <dbReference type="NCBI Taxonomy" id="374723"/>
    <lineage>
        <taxon>Eukaryota</taxon>
        <taxon>Viridiplantae</taxon>
        <taxon>Streptophyta</taxon>
        <taxon>Embryophyta</taxon>
        <taxon>Tracheophyta</taxon>
        <taxon>Spermatophyta</taxon>
        <taxon>Magnoliopsida</taxon>
        <taxon>eudicotyledons</taxon>
        <taxon>Gunneridae</taxon>
        <taxon>Pentapetalae</taxon>
        <taxon>asterids</taxon>
        <taxon>lamiids</taxon>
        <taxon>Lamiales</taxon>
        <taxon>Orobanchaceae</taxon>
        <taxon>Orobanchaceae incertae sedis</taxon>
        <taxon>Phtheirospermum</taxon>
    </lineage>
</organism>